<keyword evidence="1" id="KW-0732">Signal</keyword>
<organism evidence="2 3">
    <name type="scientific">Puccinia coronata f. sp. avenae</name>
    <dbReference type="NCBI Taxonomy" id="200324"/>
    <lineage>
        <taxon>Eukaryota</taxon>
        <taxon>Fungi</taxon>
        <taxon>Dikarya</taxon>
        <taxon>Basidiomycota</taxon>
        <taxon>Pucciniomycotina</taxon>
        <taxon>Pucciniomycetes</taxon>
        <taxon>Pucciniales</taxon>
        <taxon>Pucciniaceae</taxon>
        <taxon>Puccinia</taxon>
    </lineage>
</organism>
<dbReference type="AlphaFoldDB" id="A0A2N5SC77"/>
<evidence type="ECO:0000313" key="2">
    <source>
        <dbReference type="EMBL" id="PLW10809.1"/>
    </source>
</evidence>
<gene>
    <name evidence="2" type="ORF">PCANC_23741</name>
</gene>
<evidence type="ECO:0000313" key="3">
    <source>
        <dbReference type="Proteomes" id="UP000235388"/>
    </source>
</evidence>
<accession>A0A2N5SC77</accession>
<proteinExistence type="predicted"/>
<dbReference type="EMBL" id="PGCJ01001045">
    <property type="protein sequence ID" value="PLW10809.1"/>
    <property type="molecule type" value="Genomic_DNA"/>
</dbReference>
<keyword evidence="3" id="KW-1185">Reference proteome</keyword>
<feature type="chain" id="PRO_5014659249" evidence="1">
    <location>
        <begin position="23"/>
        <end position="128"/>
    </location>
</feature>
<protein>
    <submittedName>
        <fullName evidence="2">Uncharacterized protein</fullName>
    </submittedName>
</protein>
<name>A0A2N5SC77_9BASI</name>
<sequence length="128" mass="14753">MKFLIELLFSSLYFSSLREVLAQKHQHDMQNFNGRIGGKASTVYKSGGKYVVLQNPGKLRANNRRLAVSHEGCFNSASMYTYIKLSYRLWDEPHPAPHNQLAECIPYFRPLLTSKMSLRINMADLTFH</sequence>
<dbReference type="Proteomes" id="UP000235388">
    <property type="component" value="Unassembled WGS sequence"/>
</dbReference>
<comment type="caution">
    <text evidence="2">The sequence shown here is derived from an EMBL/GenBank/DDBJ whole genome shotgun (WGS) entry which is preliminary data.</text>
</comment>
<evidence type="ECO:0000256" key="1">
    <source>
        <dbReference type="SAM" id="SignalP"/>
    </source>
</evidence>
<feature type="signal peptide" evidence="1">
    <location>
        <begin position="1"/>
        <end position="22"/>
    </location>
</feature>
<reference evidence="2 3" key="1">
    <citation type="submission" date="2017-11" db="EMBL/GenBank/DDBJ databases">
        <title>De novo assembly and phasing of dikaryotic genomes from two isolates of Puccinia coronata f. sp. avenae, the causal agent of oat crown rust.</title>
        <authorList>
            <person name="Miller M.E."/>
            <person name="Zhang Y."/>
            <person name="Omidvar V."/>
            <person name="Sperschneider J."/>
            <person name="Schwessinger B."/>
            <person name="Raley C."/>
            <person name="Palmer J.M."/>
            <person name="Garnica D."/>
            <person name="Upadhyaya N."/>
            <person name="Rathjen J."/>
            <person name="Taylor J.M."/>
            <person name="Park R.F."/>
            <person name="Dodds P.N."/>
            <person name="Hirsch C.D."/>
            <person name="Kianian S.F."/>
            <person name="Figueroa M."/>
        </authorList>
    </citation>
    <scope>NUCLEOTIDE SEQUENCE [LARGE SCALE GENOMIC DNA]</scope>
    <source>
        <strain evidence="2">12NC29</strain>
    </source>
</reference>